<dbReference type="PANTHER" id="PTHR21090">
    <property type="entry name" value="AROM/DEHYDROQUINATE SYNTHASE"/>
    <property type="match status" value="1"/>
</dbReference>
<evidence type="ECO:0000256" key="5">
    <source>
        <dbReference type="ARBA" id="ARBA00022679"/>
    </source>
</evidence>
<keyword evidence="5 10" id="KW-0808">Transferase</keyword>
<evidence type="ECO:0000256" key="4">
    <source>
        <dbReference type="ARBA" id="ARBA00022605"/>
    </source>
</evidence>
<dbReference type="Pfam" id="PF00275">
    <property type="entry name" value="EPSP_synthase"/>
    <property type="match status" value="1"/>
</dbReference>
<dbReference type="InterPro" id="IPR006264">
    <property type="entry name" value="EPSP_synthase"/>
</dbReference>
<feature type="domain" description="Enolpyruvate transferase" evidence="9">
    <location>
        <begin position="41"/>
        <end position="397"/>
    </location>
</feature>
<comment type="catalytic activity">
    <reaction evidence="8">
        <text>3-phosphoshikimate + phosphoenolpyruvate = 5-O-(1-carboxyvinyl)-3-phosphoshikimate + phosphate</text>
        <dbReference type="Rhea" id="RHEA:21256"/>
        <dbReference type="ChEBI" id="CHEBI:43474"/>
        <dbReference type="ChEBI" id="CHEBI:57701"/>
        <dbReference type="ChEBI" id="CHEBI:58702"/>
        <dbReference type="ChEBI" id="CHEBI:145989"/>
        <dbReference type="EC" id="2.5.1.19"/>
    </reaction>
    <physiologicalReaction direction="left-to-right" evidence="8">
        <dbReference type="Rhea" id="RHEA:21257"/>
    </physiologicalReaction>
</comment>
<protein>
    <recommendedName>
        <fullName evidence="3">3-phosphoshikimate 1-carboxyvinyltransferase</fullName>
        <ecNumber evidence="3">2.5.1.19</ecNumber>
    </recommendedName>
    <alternativeName>
        <fullName evidence="7">5-enolpyruvylshikimate-3-phosphate synthase</fullName>
    </alternativeName>
</protein>
<dbReference type="PANTHER" id="PTHR21090:SF5">
    <property type="entry name" value="PENTAFUNCTIONAL AROM POLYPEPTIDE"/>
    <property type="match status" value="1"/>
</dbReference>
<dbReference type="PROSITE" id="PS00885">
    <property type="entry name" value="EPSP_SYNTHASE_2"/>
    <property type="match status" value="1"/>
</dbReference>
<dbReference type="InterPro" id="IPR013792">
    <property type="entry name" value="RNA3'P_cycl/enolpyr_Trfase_a/b"/>
</dbReference>
<dbReference type="AlphaFoldDB" id="A0A6N6RIQ2"/>
<dbReference type="GO" id="GO:0008652">
    <property type="term" value="P:amino acid biosynthetic process"/>
    <property type="evidence" value="ECO:0007669"/>
    <property type="project" value="UniProtKB-KW"/>
</dbReference>
<keyword evidence="6" id="KW-0057">Aromatic amino acid biosynthesis</keyword>
<evidence type="ECO:0000256" key="3">
    <source>
        <dbReference type="ARBA" id="ARBA00012450"/>
    </source>
</evidence>
<dbReference type="GO" id="GO:0003866">
    <property type="term" value="F:3-phosphoshikimate 1-carboxyvinyltransferase activity"/>
    <property type="evidence" value="ECO:0007669"/>
    <property type="project" value="UniProtKB-EC"/>
</dbReference>
<dbReference type="InterPro" id="IPR036968">
    <property type="entry name" value="Enolpyruvate_Tfrase_sf"/>
</dbReference>
<evidence type="ECO:0000313" key="11">
    <source>
        <dbReference type="Proteomes" id="UP000468650"/>
    </source>
</evidence>
<comment type="similarity">
    <text evidence="2">Belongs to the EPSP synthase family.</text>
</comment>
<dbReference type="PIRSF" id="PIRSF000505">
    <property type="entry name" value="EPSPS"/>
    <property type="match status" value="1"/>
</dbReference>
<evidence type="ECO:0000256" key="2">
    <source>
        <dbReference type="ARBA" id="ARBA00009948"/>
    </source>
</evidence>
<keyword evidence="11" id="KW-1185">Reference proteome</keyword>
<dbReference type="GO" id="GO:0009423">
    <property type="term" value="P:chorismate biosynthetic process"/>
    <property type="evidence" value="ECO:0007669"/>
    <property type="project" value="UniProtKB-UniPathway"/>
</dbReference>
<evidence type="ECO:0000256" key="7">
    <source>
        <dbReference type="ARBA" id="ARBA00030046"/>
    </source>
</evidence>
<dbReference type="RefSeq" id="WP_151667083.1">
    <property type="nucleotide sequence ID" value="NZ_WBVO01000004.1"/>
</dbReference>
<organism evidence="10 11">
    <name type="scientific">Phaeocystidibacter luteus</name>
    <dbReference type="NCBI Taxonomy" id="911197"/>
    <lineage>
        <taxon>Bacteria</taxon>
        <taxon>Pseudomonadati</taxon>
        <taxon>Bacteroidota</taxon>
        <taxon>Flavobacteriia</taxon>
        <taxon>Flavobacteriales</taxon>
        <taxon>Phaeocystidibacteraceae</taxon>
        <taxon>Phaeocystidibacter</taxon>
    </lineage>
</organism>
<dbReference type="GO" id="GO:0009073">
    <property type="term" value="P:aromatic amino acid family biosynthetic process"/>
    <property type="evidence" value="ECO:0007669"/>
    <property type="project" value="UniProtKB-KW"/>
</dbReference>
<evidence type="ECO:0000313" key="10">
    <source>
        <dbReference type="EMBL" id="KAB2810294.1"/>
    </source>
</evidence>
<dbReference type="OrthoDB" id="9809920at2"/>
<comment type="caution">
    <text evidence="10">The sequence shown here is derived from an EMBL/GenBank/DDBJ whole genome shotgun (WGS) entry which is preliminary data.</text>
</comment>
<dbReference type="Proteomes" id="UP000468650">
    <property type="component" value="Unassembled WGS sequence"/>
</dbReference>
<accession>A0A6N6RIQ2</accession>
<reference evidence="10 11" key="1">
    <citation type="submission" date="2019-09" db="EMBL/GenBank/DDBJ databases">
        <title>Genomes of family Cryomorphaceae.</title>
        <authorList>
            <person name="Bowman J.P."/>
        </authorList>
    </citation>
    <scope>NUCLEOTIDE SEQUENCE [LARGE SCALE GENOMIC DNA]</scope>
    <source>
        <strain evidence="10 11">LMG 25704</strain>
    </source>
</reference>
<name>A0A6N6RIQ2_9FLAO</name>
<proteinExistence type="inferred from homology"/>
<comment type="pathway">
    <text evidence="1">Metabolic intermediate biosynthesis; chorismate biosynthesis; chorismate from D-erythrose 4-phosphate and phosphoenolpyruvate: step 6/7.</text>
</comment>
<evidence type="ECO:0000259" key="9">
    <source>
        <dbReference type="Pfam" id="PF00275"/>
    </source>
</evidence>
<keyword evidence="4" id="KW-0028">Amino-acid biosynthesis</keyword>
<sequence length="405" mass="44393">MKSLTYIQPEGGAIPELEVPLSKSVANRWLILEAIFPKHIVKKQLSEAADTRILREALESESTDIDLGAAGTAMRFATAFFSAKPGAVTYLYGTDRMHERPIQPLVKALRSLGAEIRYEGKEGFPPLRIYGRHLRGGEVYIPADMSSQFISALMLVAPATQDGLLINRTSKTVSQPYIDMTTAVLQQAGITVEEDDNRIHVHGKPSGVVEMPSEGDWSAAAAFVAWTAVSGQSITVKGLSNESIQGDAMLIEWAEELGVEGEWVDGNWLLNRTHIPEEDLHLDLLDHPDLAQSIIMAAFAQGRGGKVTGLNTLRIKETDRINALVECIRMLGGETTDTGGALYWSPTESLNFNGATFKTYEDHRMAMALAPLAALHDITIDDETVVVKSFPKFWEEMKKVGLTLS</sequence>
<dbReference type="Gene3D" id="3.65.10.10">
    <property type="entry name" value="Enolpyruvate transferase domain"/>
    <property type="match status" value="2"/>
</dbReference>
<evidence type="ECO:0000256" key="6">
    <source>
        <dbReference type="ARBA" id="ARBA00023141"/>
    </source>
</evidence>
<dbReference type="EC" id="2.5.1.19" evidence="3"/>
<dbReference type="EMBL" id="WBVO01000004">
    <property type="protein sequence ID" value="KAB2810294.1"/>
    <property type="molecule type" value="Genomic_DNA"/>
</dbReference>
<dbReference type="UniPathway" id="UPA00053">
    <property type="reaction ID" value="UER00089"/>
</dbReference>
<dbReference type="InterPro" id="IPR001986">
    <property type="entry name" value="Enolpyruvate_Tfrase_dom"/>
</dbReference>
<dbReference type="InterPro" id="IPR023193">
    <property type="entry name" value="EPSP_synthase_CS"/>
</dbReference>
<evidence type="ECO:0000256" key="1">
    <source>
        <dbReference type="ARBA" id="ARBA00004811"/>
    </source>
</evidence>
<evidence type="ECO:0000256" key="8">
    <source>
        <dbReference type="ARBA" id="ARBA00044633"/>
    </source>
</evidence>
<dbReference type="SUPFAM" id="SSF55205">
    <property type="entry name" value="EPT/RTPC-like"/>
    <property type="match status" value="1"/>
</dbReference>
<gene>
    <name evidence="10" type="ORF">F8C67_06830</name>
</gene>